<evidence type="ECO:0000313" key="2">
    <source>
        <dbReference type="EMBL" id="CAD8104809.1"/>
    </source>
</evidence>
<keyword evidence="1" id="KW-0812">Transmembrane</keyword>
<accession>A0A8S1PQ65</accession>
<organism evidence="2 3">
    <name type="scientific">Paramecium primaurelia</name>
    <dbReference type="NCBI Taxonomy" id="5886"/>
    <lineage>
        <taxon>Eukaryota</taxon>
        <taxon>Sar</taxon>
        <taxon>Alveolata</taxon>
        <taxon>Ciliophora</taxon>
        <taxon>Intramacronucleata</taxon>
        <taxon>Oligohymenophorea</taxon>
        <taxon>Peniculida</taxon>
        <taxon>Parameciidae</taxon>
        <taxon>Paramecium</taxon>
    </lineage>
</organism>
<gene>
    <name evidence="2" type="ORF">PPRIM_AZ9-3.1.T1250081</name>
</gene>
<comment type="caution">
    <text evidence="2">The sequence shown here is derived from an EMBL/GenBank/DDBJ whole genome shotgun (WGS) entry which is preliminary data.</text>
</comment>
<dbReference type="AlphaFoldDB" id="A0A8S1PQ65"/>
<keyword evidence="1" id="KW-0472">Membrane</keyword>
<protein>
    <submittedName>
        <fullName evidence="2">Uncharacterized protein</fullName>
    </submittedName>
</protein>
<proteinExistence type="predicted"/>
<keyword evidence="1" id="KW-1133">Transmembrane helix</keyword>
<evidence type="ECO:0000256" key="1">
    <source>
        <dbReference type="SAM" id="Phobius"/>
    </source>
</evidence>
<evidence type="ECO:0000313" key="3">
    <source>
        <dbReference type="Proteomes" id="UP000688137"/>
    </source>
</evidence>
<sequence length="55" mass="6498">MDYRDLISEKKDENQLFKKLVLYPLLTGFVYGTGHFIAYLIVNQKFFIPLKKATK</sequence>
<keyword evidence="3" id="KW-1185">Reference proteome</keyword>
<dbReference type="EMBL" id="CAJJDM010000128">
    <property type="protein sequence ID" value="CAD8104809.1"/>
    <property type="molecule type" value="Genomic_DNA"/>
</dbReference>
<dbReference type="Proteomes" id="UP000688137">
    <property type="component" value="Unassembled WGS sequence"/>
</dbReference>
<reference evidence="2" key="1">
    <citation type="submission" date="2021-01" db="EMBL/GenBank/DDBJ databases">
        <authorList>
            <consortium name="Genoscope - CEA"/>
            <person name="William W."/>
        </authorList>
    </citation>
    <scope>NUCLEOTIDE SEQUENCE</scope>
</reference>
<feature type="transmembrane region" description="Helical" evidence="1">
    <location>
        <begin position="20"/>
        <end position="42"/>
    </location>
</feature>
<name>A0A8S1PQ65_PARPR</name>